<sequence length="286" mass="29883">MAPLTRPELWRLLGASPPGRPGVRVLSEGETEGVRWRRLELVGERRVPAFDLAPVPGAPVRSPVLYAHAHGDRPGIGKAEALEGRPALLDPPLGLALARAGHRVLCPDMAGFGERQGEGPEGALAKALLWQGRTLLGVMVEDLSGALDLLCEAEEAPAVVGFSMGAFLAAMVGALRPEASKVAHLCGMAAIAPLIASGAHDLHGPYLTIPGLLPEHDLPEVAALIAPRSQFVAAGLADPLTPPEAFGPLEKRLREVYGDGPLVVHVGAEGHVETRAMRAALLAFLA</sequence>
<reference evidence="2 3" key="1">
    <citation type="submission" date="2018-10" db="EMBL/GenBank/DDBJ databases">
        <title>Histidinibacterium lentulum gen. nov., sp. nov., a marine bacterium from the culture broth of Picochlorum sp. 122.</title>
        <authorList>
            <person name="Wang G."/>
        </authorList>
    </citation>
    <scope>NUCLEOTIDE SEQUENCE [LARGE SCALE GENOMIC DNA]</scope>
    <source>
        <strain evidence="2 3">B17</strain>
    </source>
</reference>
<feature type="domain" description="AB hydrolase-1" evidence="1">
    <location>
        <begin position="96"/>
        <end position="191"/>
    </location>
</feature>
<protein>
    <recommendedName>
        <fullName evidence="1">AB hydrolase-1 domain-containing protein</fullName>
    </recommendedName>
</protein>
<accession>A0A3N2R852</accession>
<dbReference type="Pfam" id="PF00561">
    <property type="entry name" value="Abhydrolase_1"/>
    <property type="match status" value="1"/>
</dbReference>
<dbReference type="OrthoDB" id="3647650at2"/>
<organism evidence="2 3">
    <name type="scientific">Histidinibacterium lentulum</name>
    <dbReference type="NCBI Taxonomy" id="2480588"/>
    <lineage>
        <taxon>Bacteria</taxon>
        <taxon>Pseudomonadati</taxon>
        <taxon>Pseudomonadota</taxon>
        <taxon>Alphaproteobacteria</taxon>
        <taxon>Rhodobacterales</taxon>
        <taxon>Paracoccaceae</taxon>
        <taxon>Histidinibacterium</taxon>
    </lineage>
</organism>
<name>A0A3N2R852_9RHOB</name>
<dbReference type="SUPFAM" id="SSF53474">
    <property type="entry name" value="alpha/beta-Hydrolases"/>
    <property type="match status" value="1"/>
</dbReference>
<keyword evidence="3" id="KW-1185">Reference proteome</keyword>
<dbReference type="AlphaFoldDB" id="A0A3N2R852"/>
<proteinExistence type="predicted"/>
<dbReference type="Gene3D" id="3.40.50.1820">
    <property type="entry name" value="alpha/beta hydrolase"/>
    <property type="match status" value="1"/>
</dbReference>
<evidence type="ECO:0000259" key="1">
    <source>
        <dbReference type="Pfam" id="PF00561"/>
    </source>
</evidence>
<dbReference type="Proteomes" id="UP000268016">
    <property type="component" value="Unassembled WGS sequence"/>
</dbReference>
<dbReference type="EMBL" id="RDRB01000002">
    <property type="protein sequence ID" value="ROU03672.1"/>
    <property type="molecule type" value="Genomic_DNA"/>
</dbReference>
<evidence type="ECO:0000313" key="3">
    <source>
        <dbReference type="Proteomes" id="UP000268016"/>
    </source>
</evidence>
<evidence type="ECO:0000313" key="2">
    <source>
        <dbReference type="EMBL" id="ROU03672.1"/>
    </source>
</evidence>
<dbReference type="InterPro" id="IPR029058">
    <property type="entry name" value="AB_hydrolase_fold"/>
</dbReference>
<gene>
    <name evidence="2" type="ORF">EAT49_05080</name>
</gene>
<comment type="caution">
    <text evidence="2">The sequence shown here is derived from an EMBL/GenBank/DDBJ whole genome shotgun (WGS) entry which is preliminary data.</text>
</comment>
<dbReference type="InterPro" id="IPR000073">
    <property type="entry name" value="AB_hydrolase_1"/>
</dbReference>
<dbReference type="RefSeq" id="WP_123641207.1">
    <property type="nucleotide sequence ID" value="NZ_ML119082.1"/>
</dbReference>